<dbReference type="PANTHER" id="PTHR11712:SF336">
    <property type="entry name" value="3-OXOACYL-[ACYL-CARRIER-PROTEIN] SYNTHASE, MITOCHONDRIAL"/>
    <property type="match status" value="1"/>
</dbReference>
<keyword evidence="5 14" id="KW-0444">Lipid biosynthesis</keyword>
<evidence type="ECO:0000256" key="3">
    <source>
        <dbReference type="ARBA" id="ARBA00012356"/>
    </source>
</evidence>
<dbReference type="InterPro" id="IPR018201">
    <property type="entry name" value="Ketoacyl_synth_AS"/>
</dbReference>
<comment type="similarity">
    <text evidence="2 14 16">Belongs to the thiolase-like superfamily. Beta-ketoacyl-ACP synthases family.</text>
</comment>
<evidence type="ECO:0000256" key="15">
    <source>
        <dbReference type="PIRSR" id="PIRSR000447-1"/>
    </source>
</evidence>
<dbReference type="AlphaFoldDB" id="A0A1Y3PLP9"/>
<dbReference type="GO" id="GO:0004315">
    <property type="term" value="F:3-oxoacyl-[acyl-carrier-protein] synthase activity"/>
    <property type="evidence" value="ECO:0007669"/>
    <property type="project" value="UniProtKB-UniRule"/>
</dbReference>
<dbReference type="Proteomes" id="UP000196475">
    <property type="component" value="Unassembled WGS sequence"/>
</dbReference>
<accession>A0A1Y3PLP9</accession>
<dbReference type="GO" id="GO:0006633">
    <property type="term" value="P:fatty acid biosynthetic process"/>
    <property type="evidence" value="ECO:0007669"/>
    <property type="project" value="UniProtKB-UniRule"/>
</dbReference>
<evidence type="ECO:0000313" key="18">
    <source>
        <dbReference type="EMBL" id="OUM88315.1"/>
    </source>
</evidence>
<evidence type="ECO:0000256" key="9">
    <source>
        <dbReference type="ARBA" id="ARBA00023160"/>
    </source>
</evidence>
<dbReference type="NCBIfam" id="NF005589">
    <property type="entry name" value="PRK07314.1"/>
    <property type="match status" value="1"/>
</dbReference>
<keyword evidence="8" id="KW-0443">Lipid metabolism</keyword>
<evidence type="ECO:0000313" key="19">
    <source>
        <dbReference type="Proteomes" id="UP000196475"/>
    </source>
</evidence>
<comment type="caution">
    <text evidence="18">The sequence shown here is derived from an EMBL/GenBank/DDBJ whole genome shotgun (WGS) entry which is preliminary data.</text>
</comment>
<keyword evidence="7" id="KW-0276">Fatty acid metabolism</keyword>
<dbReference type="SMART" id="SM00825">
    <property type="entry name" value="PKS_KS"/>
    <property type="match status" value="1"/>
</dbReference>
<name>A0A1Y3PLP9_9BACI</name>
<evidence type="ECO:0000256" key="12">
    <source>
        <dbReference type="ARBA" id="ARBA00047318"/>
    </source>
</evidence>
<evidence type="ECO:0000256" key="7">
    <source>
        <dbReference type="ARBA" id="ARBA00022832"/>
    </source>
</evidence>
<dbReference type="InterPro" id="IPR016039">
    <property type="entry name" value="Thiolase-like"/>
</dbReference>
<protein>
    <recommendedName>
        <fullName evidence="4 14">3-oxoacyl-[acyl-carrier-protein] synthase 2</fullName>
        <ecNumber evidence="3 14">2.3.1.179</ecNumber>
    </recommendedName>
</protein>
<evidence type="ECO:0000259" key="17">
    <source>
        <dbReference type="PROSITE" id="PS52004"/>
    </source>
</evidence>
<dbReference type="InterPro" id="IPR000794">
    <property type="entry name" value="Beta-ketoacyl_synthase"/>
</dbReference>
<comment type="catalytic activity">
    <reaction evidence="12 14">
        <text>(9Z)-hexadecenoyl-[ACP] + malonyl-[ACP] + H(+) = 3-oxo-(11Z)-octadecenoyl-[ACP] + holo-[ACP] + CO2</text>
        <dbReference type="Rhea" id="RHEA:55040"/>
        <dbReference type="Rhea" id="RHEA-COMP:9623"/>
        <dbReference type="Rhea" id="RHEA-COMP:9685"/>
        <dbReference type="Rhea" id="RHEA-COMP:10800"/>
        <dbReference type="Rhea" id="RHEA-COMP:14074"/>
        <dbReference type="ChEBI" id="CHEBI:15378"/>
        <dbReference type="ChEBI" id="CHEBI:16526"/>
        <dbReference type="ChEBI" id="CHEBI:64479"/>
        <dbReference type="ChEBI" id="CHEBI:78449"/>
        <dbReference type="ChEBI" id="CHEBI:83989"/>
        <dbReference type="ChEBI" id="CHEBI:138538"/>
        <dbReference type="EC" id="2.3.1.179"/>
    </reaction>
</comment>
<dbReference type="EC" id="2.3.1.179" evidence="3 14"/>
<dbReference type="Pfam" id="PF00109">
    <property type="entry name" value="ketoacyl-synt"/>
    <property type="match status" value="1"/>
</dbReference>
<dbReference type="PROSITE" id="PS00606">
    <property type="entry name" value="KS3_1"/>
    <property type="match status" value="1"/>
</dbReference>
<dbReference type="PIRSF" id="PIRSF000447">
    <property type="entry name" value="KAS_II"/>
    <property type="match status" value="1"/>
</dbReference>
<dbReference type="NCBIfam" id="NF004970">
    <property type="entry name" value="PRK06333.1"/>
    <property type="match status" value="1"/>
</dbReference>
<keyword evidence="9 14" id="KW-0275">Fatty acid biosynthesis</keyword>
<organism evidence="18 19">
    <name type="scientific">Bacillus thermozeamaize</name>
    <dbReference type="NCBI Taxonomy" id="230954"/>
    <lineage>
        <taxon>Bacteria</taxon>
        <taxon>Bacillati</taxon>
        <taxon>Bacillota</taxon>
        <taxon>Bacilli</taxon>
        <taxon>Bacillales</taxon>
        <taxon>Bacillaceae</taxon>
        <taxon>Bacillus</taxon>
    </lineage>
</organism>
<dbReference type="FunFam" id="3.40.47.10:FF:000009">
    <property type="entry name" value="3-oxoacyl-[acyl-carrier-protein] synthase 2"/>
    <property type="match status" value="1"/>
</dbReference>
<evidence type="ECO:0000256" key="13">
    <source>
        <dbReference type="ARBA" id="ARBA00047659"/>
    </source>
</evidence>
<feature type="domain" description="Ketosynthase family 3 (KS3)" evidence="17">
    <location>
        <begin position="3"/>
        <end position="411"/>
    </location>
</feature>
<evidence type="ECO:0000256" key="8">
    <source>
        <dbReference type="ARBA" id="ARBA00023098"/>
    </source>
</evidence>
<keyword evidence="10 14" id="KW-0012">Acyltransferase</keyword>
<dbReference type="InterPro" id="IPR017568">
    <property type="entry name" value="3-oxoacyl-ACP_synth-2"/>
</dbReference>
<reference evidence="19" key="1">
    <citation type="submission" date="2016-06" db="EMBL/GenBank/DDBJ databases">
        <authorList>
            <person name="Nascimento L."/>
            <person name="Pereira R.V."/>
            <person name="Martins L.F."/>
            <person name="Quaggio R.B."/>
            <person name="Silva A.M."/>
            <person name="Setubal J.C."/>
        </authorList>
    </citation>
    <scope>NUCLEOTIDE SEQUENCE [LARGE SCALE GENOMIC DNA]</scope>
</reference>
<evidence type="ECO:0000256" key="4">
    <source>
        <dbReference type="ARBA" id="ARBA00014657"/>
    </source>
</evidence>
<evidence type="ECO:0000256" key="1">
    <source>
        <dbReference type="ARBA" id="ARBA00005194"/>
    </source>
</evidence>
<dbReference type="InterPro" id="IPR020841">
    <property type="entry name" value="PKS_Beta-ketoAc_synthase_dom"/>
</dbReference>
<gene>
    <name evidence="18" type="ORF">BAA01_08035</name>
</gene>
<evidence type="ECO:0000256" key="10">
    <source>
        <dbReference type="ARBA" id="ARBA00023315"/>
    </source>
</evidence>
<dbReference type="CDD" id="cd00834">
    <property type="entry name" value="KAS_I_II"/>
    <property type="match status" value="1"/>
</dbReference>
<dbReference type="UniPathway" id="UPA00094"/>
<evidence type="ECO:0000256" key="6">
    <source>
        <dbReference type="ARBA" id="ARBA00022679"/>
    </source>
</evidence>
<dbReference type="EMBL" id="LZRT01000062">
    <property type="protein sequence ID" value="OUM88315.1"/>
    <property type="molecule type" value="Genomic_DNA"/>
</dbReference>
<dbReference type="Gene3D" id="3.40.47.10">
    <property type="match status" value="1"/>
</dbReference>
<evidence type="ECO:0000256" key="11">
    <source>
        <dbReference type="ARBA" id="ARBA00024006"/>
    </source>
</evidence>
<comment type="pathway">
    <text evidence="1 14">Lipid metabolism; fatty acid biosynthesis.</text>
</comment>
<dbReference type="InterPro" id="IPR014030">
    <property type="entry name" value="Ketoacyl_synth_N"/>
</dbReference>
<proteinExistence type="inferred from homology"/>
<evidence type="ECO:0000256" key="16">
    <source>
        <dbReference type="RuleBase" id="RU003694"/>
    </source>
</evidence>
<dbReference type="Pfam" id="PF02801">
    <property type="entry name" value="Ketoacyl-synt_C"/>
    <property type="match status" value="1"/>
</dbReference>
<evidence type="ECO:0000256" key="2">
    <source>
        <dbReference type="ARBA" id="ARBA00008467"/>
    </source>
</evidence>
<comment type="function">
    <text evidence="11 14">Involved in the type II fatty acid elongation cycle. Catalyzes the elongation of a wide range of acyl-ACP by the addition of two carbons from malonyl-ACP to an acyl acceptor. Can efficiently catalyze the conversion of palmitoleoyl-ACP (cis-hexadec-9-enoyl-ACP) to cis-vaccenoyl-ACP (cis-octadec-11-enoyl-ACP), an essential step in the thermal regulation of fatty acid composition.</text>
</comment>
<evidence type="ECO:0000256" key="5">
    <source>
        <dbReference type="ARBA" id="ARBA00022516"/>
    </source>
</evidence>
<sequence>MEGRRVVITGLGLITPLGNTVEQFWSNLLAGKSGIDRIQAFDVSDYPTQIAAEVRDFDPLEVLDRKEARHMDRFTQFAVVAAQKAVEDAGLKIEEEDPDEVGVYIGSGIGGIATFEEQHRVLLERGPRRVSPHFIPMMIANMASGQVSIRFGVRGPNSAPVTACASSSHAIGDAMRLIQRGEAEVMIAGGSEATITPLALASFCSARAMSTRNDDPARASRPFDKERDGFVMGEGAGILILESLEHAQRRGARIYAELVGYGMSGDAYHVTAPHPEAEGASLSMKRALKDAGMRPEEIDYINAHGTSTPMNDKTETLAIKKVFGEHAYQLAISSTKSMTGHLLGAAGAVEAISCALALREQVIPPTINYEVPDPECDLDYVPNQARPAEIQTAMSNSFGFGGHNATIILKRWSE</sequence>
<dbReference type="GO" id="GO:0005829">
    <property type="term" value="C:cytosol"/>
    <property type="evidence" value="ECO:0007669"/>
    <property type="project" value="TreeGrafter"/>
</dbReference>
<dbReference type="InterPro" id="IPR014031">
    <property type="entry name" value="Ketoacyl_synth_C"/>
</dbReference>
<evidence type="ECO:0000256" key="14">
    <source>
        <dbReference type="PIRNR" id="PIRNR000447"/>
    </source>
</evidence>
<comment type="catalytic activity">
    <reaction evidence="13 14">
        <text>a fatty acyl-[ACP] + malonyl-[ACP] + H(+) = a 3-oxoacyl-[ACP] + holo-[ACP] + CO2</text>
        <dbReference type="Rhea" id="RHEA:22836"/>
        <dbReference type="Rhea" id="RHEA-COMP:9623"/>
        <dbReference type="Rhea" id="RHEA-COMP:9685"/>
        <dbReference type="Rhea" id="RHEA-COMP:9916"/>
        <dbReference type="Rhea" id="RHEA-COMP:14125"/>
        <dbReference type="ChEBI" id="CHEBI:15378"/>
        <dbReference type="ChEBI" id="CHEBI:16526"/>
        <dbReference type="ChEBI" id="CHEBI:64479"/>
        <dbReference type="ChEBI" id="CHEBI:78449"/>
        <dbReference type="ChEBI" id="CHEBI:78776"/>
        <dbReference type="ChEBI" id="CHEBI:138651"/>
    </reaction>
</comment>
<dbReference type="PANTHER" id="PTHR11712">
    <property type="entry name" value="POLYKETIDE SYNTHASE-RELATED"/>
    <property type="match status" value="1"/>
</dbReference>
<dbReference type="PROSITE" id="PS52004">
    <property type="entry name" value="KS3_2"/>
    <property type="match status" value="1"/>
</dbReference>
<dbReference type="SUPFAM" id="SSF53901">
    <property type="entry name" value="Thiolase-like"/>
    <property type="match status" value="2"/>
</dbReference>
<feature type="active site" description="For beta-ketoacyl synthase activity" evidence="15">
    <location>
        <position position="164"/>
    </location>
</feature>
<dbReference type="NCBIfam" id="TIGR03150">
    <property type="entry name" value="fabF"/>
    <property type="match status" value="1"/>
</dbReference>
<keyword evidence="6 14" id="KW-0808">Transferase</keyword>